<dbReference type="RefSeq" id="WP_090646474.1">
    <property type="nucleotide sequence ID" value="NZ_CBCRYE010000004.1"/>
</dbReference>
<dbReference type="EMBL" id="FMTS01000002">
    <property type="protein sequence ID" value="SCW53741.1"/>
    <property type="molecule type" value="Genomic_DNA"/>
</dbReference>
<reference evidence="2" key="1">
    <citation type="submission" date="2016-10" db="EMBL/GenBank/DDBJ databases">
        <authorList>
            <person name="Varghese N."/>
            <person name="Submissions S."/>
        </authorList>
    </citation>
    <scope>NUCLEOTIDE SEQUENCE [LARGE SCALE GENOMIC DNA]</scope>
    <source>
        <strain evidence="2">CGMCC 1.3431</strain>
    </source>
</reference>
<dbReference type="Pfam" id="PF11367">
    <property type="entry name" value="Tail_completion_gp17"/>
    <property type="match status" value="1"/>
</dbReference>
<proteinExistence type="predicted"/>
<evidence type="ECO:0000313" key="1">
    <source>
        <dbReference type="EMBL" id="SCW53741.1"/>
    </source>
</evidence>
<evidence type="ECO:0008006" key="3">
    <source>
        <dbReference type="Google" id="ProtNLM"/>
    </source>
</evidence>
<dbReference type="InterPro" id="IPR021508">
    <property type="entry name" value="Gp17-like"/>
</dbReference>
<dbReference type="OrthoDB" id="7204382at2"/>
<name>A0A1G4RAS9_9CAUL</name>
<gene>
    <name evidence="1" type="ORF">SAMN02927928_1718</name>
</gene>
<dbReference type="Gene3D" id="3.30.2000.30">
    <property type="match status" value="1"/>
</dbReference>
<keyword evidence="2" id="KW-1185">Reference proteome</keyword>
<organism evidence="1 2">
    <name type="scientific">Asticcacaulis taihuensis</name>
    <dbReference type="NCBI Taxonomy" id="260084"/>
    <lineage>
        <taxon>Bacteria</taxon>
        <taxon>Pseudomonadati</taxon>
        <taxon>Pseudomonadota</taxon>
        <taxon>Alphaproteobacteria</taxon>
        <taxon>Caulobacterales</taxon>
        <taxon>Caulobacteraceae</taxon>
        <taxon>Asticcacaulis</taxon>
    </lineage>
</organism>
<dbReference type="InterPro" id="IPR053745">
    <property type="entry name" value="Viral_Tail_Comp_sf"/>
</dbReference>
<dbReference type="AlphaFoldDB" id="A0A1G4RAS9"/>
<protein>
    <recommendedName>
        <fullName evidence="3">DUF3168 domain-containing protein</fullName>
    </recommendedName>
</protein>
<sequence length="133" mass="14255">MSALLNVQAGLLAYLRAQASLAVWLGSPARVYDQPPTGVLYPYVSFGRVSAQSIGGVDAEVTEQALNLMCVSRFDGSEEVKAMAAELRVLLDGASLEVAGLVSLRVTYVDVFRSADQRTTYALVRVRAVTEAD</sequence>
<dbReference type="STRING" id="260084.SAMN02927928_1718"/>
<evidence type="ECO:0000313" key="2">
    <source>
        <dbReference type="Proteomes" id="UP000199150"/>
    </source>
</evidence>
<dbReference type="Proteomes" id="UP000199150">
    <property type="component" value="Unassembled WGS sequence"/>
</dbReference>
<accession>A0A1G4RAS9</accession>